<dbReference type="HAMAP" id="MF_01208">
    <property type="entry name" value="PyrE"/>
    <property type="match status" value="1"/>
</dbReference>
<dbReference type="PANTHER" id="PTHR46683:SF1">
    <property type="entry name" value="OROTATE PHOSPHORIBOSYLTRANSFERASE 1-RELATED"/>
    <property type="match status" value="1"/>
</dbReference>
<reference evidence="11 12" key="1">
    <citation type="submission" date="2015-11" db="EMBL/GenBank/DDBJ databases">
        <title>Genomic analysis of 38 Legionella species identifies large and diverse effector repertoires.</title>
        <authorList>
            <person name="Burstein D."/>
            <person name="Amaro F."/>
            <person name="Zusman T."/>
            <person name="Lifshitz Z."/>
            <person name="Cohen O."/>
            <person name="Gilbert J.A."/>
            <person name="Pupko T."/>
            <person name="Shuman H.A."/>
            <person name="Segal G."/>
        </authorList>
    </citation>
    <scope>NUCLEOTIDE SEQUENCE [LARGE SCALE GENOMIC DNA]</scope>
    <source>
        <strain evidence="11 12">ATCC 43878</strain>
    </source>
</reference>
<dbReference type="InterPro" id="IPR029057">
    <property type="entry name" value="PRTase-like"/>
</dbReference>
<comment type="similarity">
    <text evidence="3 9">Belongs to the purine/pyrimidine phosphoribosyltransferase family. PyrE subfamily.</text>
</comment>
<comment type="caution">
    <text evidence="11">The sequence shown here is derived from an EMBL/GenBank/DDBJ whole genome shotgun (WGS) entry which is preliminary data.</text>
</comment>
<dbReference type="RefSeq" id="WP_058442239.1">
    <property type="nucleotide sequence ID" value="NZ_CAAAHU010000018.1"/>
</dbReference>
<keyword evidence="9" id="KW-0460">Magnesium</keyword>
<dbReference type="Pfam" id="PF00156">
    <property type="entry name" value="Pribosyltran"/>
    <property type="match status" value="1"/>
</dbReference>
<dbReference type="EMBL" id="LNXV01000033">
    <property type="protein sequence ID" value="KTC77955.1"/>
    <property type="molecule type" value="Genomic_DNA"/>
</dbReference>
<feature type="binding site" evidence="9">
    <location>
        <position position="98"/>
    </location>
    <ligand>
        <name>5-phospho-alpha-D-ribose 1-diphosphate</name>
        <dbReference type="ChEBI" id="CHEBI:58017"/>
        <note>ligand shared between dimeric partners</note>
    </ligand>
</feature>
<evidence type="ECO:0000313" key="11">
    <source>
        <dbReference type="EMBL" id="KTC77955.1"/>
    </source>
</evidence>
<dbReference type="SUPFAM" id="SSF53271">
    <property type="entry name" value="PRTase-like"/>
    <property type="match status" value="1"/>
</dbReference>
<dbReference type="EC" id="2.4.2.10" evidence="5 9"/>
<organism evidence="11 12">
    <name type="scientific">Legionella brunensis</name>
    <dbReference type="NCBI Taxonomy" id="29422"/>
    <lineage>
        <taxon>Bacteria</taxon>
        <taxon>Pseudomonadati</taxon>
        <taxon>Pseudomonadota</taxon>
        <taxon>Gammaproteobacteria</taxon>
        <taxon>Legionellales</taxon>
        <taxon>Legionellaceae</taxon>
        <taxon>Legionella</taxon>
    </lineage>
</organism>
<name>A0A0W0S392_9GAMM</name>
<dbReference type="InterPro" id="IPR004467">
    <property type="entry name" value="Or_phspho_trans_dom"/>
</dbReference>
<comment type="catalytic activity">
    <reaction evidence="9">
        <text>orotidine 5'-phosphate + diphosphate = orotate + 5-phospho-alpha-D-ribose 1-diphosphate</text>
        <dbReference type="Rhea" id="RHEA:10380"/>
        <dbReference type="ChEBI" id="CHEBI:30839"/>
        <dbReference type="ChEBI" id="CHEBI:33019"/>
        <dbReference type="ChEBI" id="CHEBI:57538"/>
        <dbReference type="ChEBI" id="CHEBI:58017"/>
        <dbReference type="EC" id="2.4.2.10"/>
    </reaction>
</comment>
<protein>
    <recommendedName>
        <fullName evidence="5 9">Orotate phosphoribosyltransferase</fullName>
        <shortName evidence="9">OPRT</shortName>
        <shortName evidence="9">OPRTase</shortName>
        <ecNumber evidence="5 9">2.4.2.10</ecNumber>
    </recommendedName>
</protein>
<dbReference type="AlphaFoldDB" id="A0A0W0S392"/>
<dbReference type="NCBIfam" id="TIGR00336">
    <property type="entry name" value="pyrE"/>
    <property type="match status" value="1"/>
</dbReference>
<evidence type="ECO:0000313" key="12">
    <source>
        <dbReference type="Proteomes" id="UP000054742"/>
    </source>
</evidence>
<gene>
    <name evidence="9 11" type="primary">pyrE</name>
    <name evidence="11" type="ORF">Lbru_2247</name>
</gene>
<comment type="subunit">
    <text evidence="4 9">Homodimer.</text>
</comment>
<keyword evidence="7 9" id="KW-0808">Transferase</keyword>
<dbReference type="InterPro" id="IPR000836">
    <property type="entry name" value="PRTase_dom"/>
</dbReference>
<sequence length="212" mass="23324">MNQFKASFIRLALDCQVLKFGNFTLKSGRQSPYFFNAGLFYQGDALRQLGQFYAQTLLEKQIDFQHLFGPAYKGLPLATATAIALAEAGMDVTVTFNRKEIKDHGEGGQLIGAPLHGKTVIVDDVITAGTAFREAQALITSHGGQLAGVVIALDRCERGQGNDSTLAEIEAQGIRVFSIITLFDLIDYLRLDGQLDKVEHLIAYQREYGYNS</sequence>
<dbReference type="GO" id="GO:0004588">
    <property type="term" value="F:orotate phosphoribosyltransferase activity"/>
    <property type="evidence" value="ECO:0007669"/>
    <property type="project" value="UniProtKB-UniRule"/>
</dbReference>
<dbReference type="InterPro" id="IPR023031">
    <property type="entry name" value="OPRT"/>
</dbReference>
<dbReference type="GO" id="GO:0006207">
    <property type="term" value="P:'de novo' pyrimidine nucleobase biosynthetic process"/>
    <property type="evidence" value="ECO:0007669"/>
    <property type="project" value="TreeGrafter"/>
</dbReference>
<feature type="binding site" evidence="9">
    <location>
        <position position="104"/>
    </location>
    <ligand>
        <name>5-phospho-alpha-D-ribose 1-diphosphate</name>
        <dbReference type="ChEBI" id="CHEBI:58017"/>
        <note>ligand shared between dimeric partners</note>
    </ligand>
</feature>
<evidence type="ECO:0000259" key="10">
    <source>
        <dbReference type="Pfam" id="PF00156"/>
    </source>
</evidence>
<evidence type="ECO:0000256" key="9">
    <source>
        <dbReference type="HAMAP-Rule" id="MF_01208"/>
    </source>
</evidence>
<feature type="domain" description="Phosphoribosyltransferase" evidence="10">
    <location>
        <begin position="49"/>
        <end position="158"/>
    </location>
</feature>
<dbReference type="GO" id="GO:0046132">
    <property type="term" value="P:pyrimidine ribonucleoside biosynthetic process"/>
    <property type="evidence" value="ECO:0007669"/>
    <property type="project" value="TreeGrafter"/>
</dbReference>
<dbReference type="PANTHER" id="PTHR46683">
    <property type="entry name" value="OROTATE PHOSPHORIBOSYLTRANSFERASE 1-RELATED"/>
    <property type="match status" value="1"/>
</dbReference>
<dbReference type="PATRIC" id="fig|29422.6.peg.2396"/>
<comment type="function">
    <text evidence="1 9">Catalyzes the transfer of a ribosyl phosphate group from 5-phosphoribose 1-diphosphate to orotate, leading to the formation of orotidine monophosphate (OMP).</text>
</comment>
<dbReference type="GO" id="GO:0005737">
    <property type="term" value="C:cytoplasm"/>
    <property type="evidence" value="ECO:0007669"/>
    <property type="project" value="TreeGrafter"/>
</dbReference>
<feature type="binding site" evidence="9">
    <location>
        <position position="127"/>
    </location>
    <ligand>
        <name>orotate</name>
        <dbReference type="ChEBI" id="CHEBI:30839"/>
    </ligand>
</feature>
<feature type="binding site" evidence="9">
    <location>
        <begin position="34"/>
        <end position="35"/>
    </location>
    <ligand>
        <name>orotate</name>
        <dbReference type="ChEBI" id="CHEBI:30839"/>
    </ligand>
</feature>
<feature type="binding site" description="in other chain" evidence="9">
    <location>
        <position position="26"/>
    </location>
    <ligand>
        <name>5-phospho-alpha-D-ribose 1-diphosphate</name>
        <dbReference type="ChEBI" id="CHEBI:58017"/>
        <note>ligand shared between dimeric partners</note>
    </ligand>
</feature>
<dbReference type="STRING" id="29422.Lbru_2247"/>
<dbReference type="CDD" id="cd06223">
    <property type="entry name" value="PRTases_typeI"/>
    <property type="match status" value="1"/>
</dbReference>
<feature type="binding site" description="in other chain" evidence="9">
    <location>
        <begin position="72"/>
        <end position="73"/>
    </location>
    <ligand>
        <name>5-phospho-alpha-D-ribose 1-diphosphate</name>
        <dbReference type="ChEBI" id="CHEBI:58017"/>
        <note>ligand shared between dimeric partners</note>
    </ligand>
</feature>
<feature type="binding site" description="in other chain" evidence="9">
    <location>
        <begin position="123"/>
        <end position="131"/>
    </location>
    <ligand>
        <name>5-phospho-alpha-D-ribose 1-diphosphate</name>
        <dbReference type="ChEBI" id="CHEBI:58017"/>
        <note>ligand shared between dimeric partners</note>
    </ligand>
</feature>
<evidence type="ECO:0000256" key="7">
    <source>
        <dbReference type="ARBA" id="ARBA00022679"/>
    </source>
</evidence>
<dbReference type="OrthoDB" id="9779060at2"/>
<comment type="cofactor">
    <cofactor evidence="9">
        <name>Mg(2+)</name>
        <dbReference type="ChEBI" id="CHEBI:18420"/>
    </cofactor>
</comment>
<evidence type="ECO:0000256" key="6">
    <source>
        <dbReference type="ARBA" id="ARBA00022676"/>
    </source>
</evidence>
<comment type="pathway">
    <text evidence="2 9">Pyrimidine metabolism; UMP biosynthesis via de novo pathway; UMP from orotate: step 1/2.</text>
</comment>
<keyword evidence="8 9" id="KW-0665">Pyrimidine biosynthesis</keyword>
<feature type="binding site" evidence="9">
    <location>
        <position position="102"/>
    </location>
    <ligand>
        <name>5-phospho-alpha-D-ribose 1-diphosphate</name>
        <dbReference type="ChEBI" id="CHEBI:58017"/>
        <note>ligand shared between dimeric partners</note>
    </ligand>
</feature>
<evidence type="ECO:0000256" key="8">
    <source>
        <dbReference type="ARBA" id="ARBA00022975"/>
    </source>
</evidence>
<dbReference type="FunFam" id="3.40.50.2020:FF:000008">
    <property type="entry name" value="Orotate phosphoribosyltransferase"/>
    <property type="match status" value="1"/>
</dbReference>
<feature type="binding site" description="in other chain" evidence="9">
    <location>
        <position position="99"/>
    </location>
    <ligand>
        <name>5-phospho-alpha-D-ribose 1-diphosphate</name>
        <dbReference type="ChEBI" id="CHEBI:58017"/>
        <note>ligand shared between dimeric partners</note>
    </ligand>
</feature>
<dbReference type="UniPathway" id="UPA00070">
    <property type="reaction ID" value="UER00119"/>
</dbReference>
<dbReference type="Gene3D" id="3.40.50.2020">
    <property type="match status" value="1"/>
</dbReference>
<dbReference type="Proteomes" id="UP000054742">
    <property type="component" value="Unassembled WGS sequence"/>
</dbReference>
<evidence type="ECO:0000256" key="3">
    <source>
        <dbReference type="ARBA" id="ARBA00006340"/>
    </source>
</evidence>
<evidence type="ECO:0000256" key="4">
    <source>
        <dbReference type="ARBA" id="ARBA00011738"/>
    </source>
</evidence>
<dbReference type="GO" id="GO:0000287">
    <property type="term" value="F:magnesium ion binding"/>
    <property type="evidence" value="ECO:0007669"/>
    <property type="project" value="UniProtKB-UniRule"/>
</dbReference>
<evidence type="ECO:0000256" key="2">
    <source>
        <dbReference type="ARBA" id="ARBA00004889"/>
    </source>
</evidence>
<keyword evidence="12" id="KW-1185">Reference proteome</keyword>
<dbReference type="GO" id="GO:0044205">
    <property type="term" value="P:'de novo' UMP biosynthetic process"/>
    <property type="evidence" value="ECO:0007669"/>
    <property type="project" value="UniProtKB-UniRule"/>
</dbReference>
<accession>A0A0W0S392</accession>
<evidence type="ECO:0000256" key="1">
    <source>
        <dbReference type="ARBA" id="ARBA00003769"/>
    </source>
</evidence>
<feature type="binding site" evidence="9">
    <location>
        <position position="155"/>
    </location>
    <ligand>
        <name>orotate</name>
        <dbReference type="ChEBI" id="CHEBI:30839"/>
    </ligand>
</feature>
<proteinExistence type="inferred from homology"/>
<keyword evidence="6 9" id="KW-0328">Glycosyltransferase</keyword>
<evidence type="ECO:0000256" key="5">
    <source>
        <dbReference type="ARBA" id="ARBA00011971"/>
    </source>
</evidence>